<proteinExistence type="predicted"/>
<dbReference type="EMBL" id="BLLF01006918">
    <property type="protein sequence ID" value="GFH32652.1"/>
    <property type="molecule type" value="Genomic_DNA"/>
</dbReference>
<keyword evidence="1" id="KW-0418">Kinase</keyword>
<protein>
    <submittedName>
        <fullName evidence="1">Adenylate kinase 1</fullName>
    </submittedName>
</protein>
<reference evidence="1 2" key="1">
    <citation type="submission" date="2020-02" db="EMBL/GenBank/DDBJ databases">
        <title>Draft genome sequence of Haematococcus lacustris strain NIES-144.</title>
        <authorList>
            <person name="Morimoto D."/>
            <person name="Nakagawa S."/>
            <person name="Yoshida T."/>
            <person name="Sawayama S."/>
        </authorList>
    </citation>
    <scope>NUCLEOTIDE SEQUENCE [LARGE SCALE GENOMIC DNA]</scope>
    <source>
        <strain evidence="1 2">NIES-144</strain>
    </source>
</reference>
<organism evidence="1 2">
    <name type="scientific">Haematococcus lacustris</name>
    <name type="common">Green alga</name>
    <name type="synonym">Haematococcus pluvialis</name>
    <dbReference type="NCBI Taxonomy" id="44745"/>
    <lineage>
        <taxon>Eukaryota</taxon>
        <taxon>Viridiplantae</taxon>
        <taxon>Chlorophyta</taxon>
        <taxon>core chlorophytes</taxon>
        <taxon>Chlorophyceae</taxon>
        <taxon>CS clade</taxon>
        <taxon>Chlamydomonadales</taxon>
        <taxon>Haematococcaceae</taxon>
        <taxon>Haematococcus</taxon>
    </lineage>
</organism>
<evidence type="ECO:0000313" key="1">
    <source>
        <dbReference type="EMBL" id="GFH32652.1"/>
    </source>
</evidence>
<accession>A0A6A0AIU0</accession>
<dbReference type="AlphaFoldDB" id="A0A6A0AIU0"/>
<name>A0A6A0AIU0_HAELA</name>
<keyword evidence="2" id="KW-1185">Reference proteome</keyword>
<feature type="non-terminal residue" evidence="1">
    <location>
        <position position="54"/>
    </location>
</feature>
<comment type="caution">
    <text evidence="1">The sequence shown here is derived from an EMBL/GenBank/DDBJ whole genome shotgun (WGS) entry which is preliminary data.</text>
</comment>
<evidence type="ECO:0000313" key="2">
    <source>
        <dbReference type="Proteomes" id="UP000485058"/>
    </source>
</evidence>
<keyword evidence="1" id="KW-0808">Transferase</keyword>
<gene>
    <name evidence="1" type="ORF">HaLaN_31904</name>
</gene>
<feature type="non-terminal residue" evidence="1">
    <location>
        <position position="1"/>
    </location>
</feature>
<dbReference type="Proteomes" id="UP000485058">
    <property type="component" value="Unassembled WGS sequence"/>
</dbReference>
<sequence>VDFLKLLFDKLSELHTHFADDPRMEHRFPRPLFKVVMLYVDEETSIKRQMERAK</sequence>
<dbReference type="GO" id="GO:0016301">
    <property type="term" value="F:kinase activity"/>
    <property type="evidence" value="ECO:0007669"/>
    <property type="project" value="UniProtKB-KW"/>
</dbReference>